<dbReference type="RefSeq" id="WP_102238003.1">
    <property type="nucleotide sequence ID" value="NZ_PNHK01000001.1"/>
</dbReference>
<evidence type="ECO:0000313" key="1">
    <source>
        <dbReference type="EMBL" id="PMD06356.1"/>
    </source>
</evidence>
<organism evidence="1 2">
    <name type="scientific">Brevibacterium paucivorans</name>
    <dbReference type="NCBI Taxonomy" id="170994"/>
    <lineage>
        <taxon>Bacteria</taxon>
        <taxon>Bacillati</taxon>
        <taxon>Actinomycetota</taxon>
        <taxon>Actinomycetes</taxon>
        <taxon>Micrococcales</taxon>
        <taxon>Brevibacteriaceae</taxon>
        <taxon>Brevibacterium</taxon>
    </lineage>
</organism>
<accession>A0A2N6VQE8</accession>
<dbReference type="InterPro" id="IPR031423">
    <property type="entry name" value="Phosphatase_SCO2771"/>
</dbReference>
<comment type="caution">
    <text evidence="1">The sequence shown here is derived from an EMBL/GenBank/DDBJ whole genome shotgun (WGS) entry which is preliminary data.</text>
</comment>
<proteinExistence type="predicted"/>
<dbReference type="Proteomes" id="UP000235598">
    <property type="component" value="Unassembled WGS sequence"/>
</dbReference>
<dbReference type="OrthoDB" id="3511799at2"/>
<reference evidence="1 2" key="1">
    <citation type="submission" date="2017-09" db="EMBL/GenBank/DDBJ databases">
        <title>Bacterial strain isolated from the female urinary microbiota.</title>
        <authorList>
            <person name="Thomas-White K."/>
            <person name="Kumar N."/>
            <person name="Forster S."/>
            <person name="Putonti C."/>
            <person name="Lawley T."/>
            <person name="Wolfe A.J."/>
        </authorList>
    </citation>
    <scope>NUCLEOTIDE SEQUENCE [LARGE SCALE GENOMIC DNA]</scope>
    <source>
        <strain evidence="1 2">UMB1301</strain>
    </source>
</reference>
<evidence type="ECO:0000313" key="2">
    <source>
        <dbReference type="Proteomes" id="UP000235598"/>
    </source>
</evidence>
<protein>
    <submittedName>
        <fullName evidence="1">Taurine ABC transporter ATPase</fullName>
    </submittedName>
</protein>
<name>A0A2N6VQE8_9MICO</name>
<dbReference type="Pfam" id="PF15698">
    <property type="entry name" value="Phosphatase"/>
    <property type="match status" value="1"/>
</dbReference>
<dbReference type="AlphaFoldDB" id="A0A2N6VQE8"/>
<sequence>METLAQQLEQAAITGKVATPREINLLHIHRFLAGERQFDFGVTLTRDWDYDSVFQLMVDACGINPDPDFTEGVDTISTQRCIEQLDRMRAAIQDVASRGGRILFATGHPSGLLPVHVRMRDWAVSLGARTVEQTDFVPVEIGGDARTVLGVWVWHQHGGLPHTHLAEPAQAVLEQVEAPDLVVADHGWAGAAGSAGIRTVGFADCNDPALFVAQAQEQVEVCVPLDDNIPPHLYEPLIAYVCRD</sequence>
<gene>
    <name evidence="1" type="ORF">CJ199_03025</name>
</gene>
<dbReference type="EMBL" id="PNHK01000001">
    <property type="protein sequence ID" value="PMD06356.1"/>
    <property type="molecule type" value="Genomic_DNA"/>
</dbReference>